<dbReference type="SMART" id="SM00220">
    <property type="entry name" value="S_TKc"/>
    <property type="match status" value="1"/>
</dbReference>
<keyword evidence="3" id="KW-0808">Transferase</keyword>
<evidence type="ECO:0000256" key="11">
    <source>
        <dbReference type="ARBA" id="ARBA00023180"/>
    </source>
</evidence>
<feature type="binding site" evidence="12">
    <location>
        <position position="284"/>
    </location>
    <ligand>
        <name>ATP</name>
        <dbReference type="ChEBI" id="CHEBI:30616"/>
    </ligand>
</feature>
<feature type="signal peptide" evidence="15">
    <location>
        <begin position="1"/>
        <end position="23"/>
    </location>
</feature>
<dbReference type="PANTHER" id="PTHR27009">
    <property type="entry name" value="RUST RESISTANCE KINASE LR10-RELATED"/>
    <property type="match status" value="1"/>
</dbReference>
<dbReference type="EMBL" id="LR862143">
    <property type="protein sequence ID" value="CAD1823649.1"/>
    <property type="molecule type" value="Genomic_DNA"/>
</dbReference>
<evidence type="ECO:0000256" key="2">
    <source>
        <dbReference type="ARBA" id="ARBA00022527"/>
    </source>
</evidence>
<dbReference type="AlphaFoldDB" id="A0A6V7NYM3"/>
<reference evidence="17" key="1">
    <citation type="submission" date="2020-07" db="EMBL/GenBank/DDBJ databases">
        <authorList>
            <person name="Lin J."/>
        </authorList>
    </citation>
    <scope>NUCLEOTIDE SEQUENCE</scope>
</reference>
<dbReference type="FunFam" id="3.30.200.20:FF:000178">
    <property type="entry name" value="serine/threonine-protein kinase PBS1-like"/>
    <property type="match status" value="1"/>
</dbReference>
<evidence type="ECO:0000256" key="10">
    <source>
        <dbReference type="ARBA" id="ARBA00023136"/>
    </source>
</evidence>
<evidence type="ECO:0000256" key="4">
    <source>
        <dbReference type="ARBA" id="ARBA00022692"/>
    </source>
</evidence>
<dbReference type="InterPro" id="IPR045874">
    <property type="entry name" value="LRK10/LRL21-25-like"/>
</dbReference>
<dbReference type="Gene3D" id="3.30.200.20">
    <property type="entry name" value="Phosphorylase Kinase, domain 1"/>
    <property type="match status" value="1"/>
</dbReference>
<dbReference type="GO" id="GO:0004674">
    <property type="term" value="F:protein serine/threonine kinase activity"/>
    <property type="evidence" value="ECO:0007669"/>
    <property type="project" value="UniProtKB-KW"/>
</dbReference>
<dbReference type="GO" id="GO:0030247">
    <property type="term" value="F:polysaccharide binding"/>
    <property type="evidence" value="ECO:0007669"/>
    <property type="project" value="InterPro"/>
</dbReference>
<dbReference type="Pfam" id="PF07714">
    <property type="entry name" value="PK_Tyr_Ser-Thr"/>
    <property type="match status" value="1"/>
</dbReference>
<dbReference type="Gene3D" id="1.10.510.10">
    <property type="entry name" value="Transferase(Phosphotransferase) domain 1"/>
    <property type="match status" value="1"/>
</dbReference>
<keyword evidence="10 14" id="KW-0472">Membrane</keyword>
<evidence type="ECO:0000259" key="16">
    <source>
        <dbReference type="PROSITE" id="PS50011"/>
    </source>
</evidence>
<keyword evidence="4 14" id="KW-0812">Transmembrane</keyword>
<protein>
    <recommendedName>
        <fullName evidence="16">Protein kinase domain-containing protein</fullName>
    </recommendedName>
</protein>
<dbReference type="PROSITE" id="PS00108">
    <property type="entry name" value="PROTEIN_KINASE_ST"/>
    <property type="match status" value="1"/>
</dbReference>
<evidence type="ECO:0000256" key="7">
    <source>
        <dbReference type="ARBA" id="ARBA00022777"/>
    </source>
</evidence>
<proteinExistence type="predicted"/>
<evidence type="ECO:0000256" key="13">
    <source>
        <dbReference type="SAM" id="MobiDB-lite"/>
    </source>
</evidence>
<keyword evidence="7" id="KW-0418">Kinase</keyword>
<keyword evidence="5 15" id="KW-0732">Signal</keyword>
<sequence>MEFSLSVVKIVYLLLAGFTLVPGYSCASDCGNIPNISYPFCLQNDLEFCGDSPFQLFCEKNQTTIELFSKKYFVESIIYDDYSIRIVDPVLVNNSLYKATASCRNTSNKDASYSYVLLGSLSVGDLHKGCYVADDTYIDFTGDYEPQNLSYSTIRGLLEDGITLNWSPEGFILSTSSYSPPFHSSRCFRNLLSAIARGYFLLGRTILGVLCFSAFLIYKLRSRHLAMDHKIEEFLSEYKNHMPKRYSYWELFRMTNRFKEKLGQGGFGSVYKGKLPNDTPVAVKMLGKCKGNGQDFVNEVATIGRIHHMHVVQLTGFCAEGSKRALIYEFMPNGSLDKFLSSQIGDNDRLGWKKLHEIALGIARGIEYLHRGCSMKILHFDIKPHNILLDENLVPKVSDFGLAKFYPIEESIVSLTAVRGTIGYIAPELFYRRVGNISYKSDVYSYGMLLMEMAGRRKNILDQHANSSSQIYFPSWIYDQLTLGDLGLGEDVAEDEKDTFKRLVIVALWCIQMKPVDRPSMSRVVEMLEGSAEHLEMPRKPFLASPDRWGHVDDQASELGASNSFERPSSESILSPR</sequence>
<keyword evidence="6 12" id="KW-0547">Nucleotide-binding</keyword>
<dbReference type="InterPro" id="IPR000719">
    <property type="entry name" value="Prot_kinase_dom"/>
</dbReference>
<evidence type="ECO:0000256" key="1">
    <source>
        <dbReference type="ARBA" id="ARBA00004479"/>
    </source>
</evidence>
<feature type="domain" description="Protein kinase" evidence="16">
    <location>
        <begin position="256"/>
        <end position="543"/>
    </location>
</feature>
<dbReference type="InterPro" id="IPR017441">
    <property type="entry name" value="Protein_kinase_ATP_BS"/>
</dbReference>
<evidence type="ECO:0000256" key="14">
    <source>
        <dbReference type="SAM" id="Phobius"/>
    </source>
</evidence>
<evidence type="ECO:0000313" key="17">
    <source>
        <dbReference type="EMBL" id="CAD1823649.1"/>
    </source>
</evidence>
<dbReference type="FunFam" id="1.10.510.10:FF:000590">
    <property type="entry name" value="PR5-like receptor kinase"/>
    <property type="match status" value="1"/>
</dbReference>
<dbReference type="PROSITE" id="PS50011">
    <property type="entry name" value="PROTEIN_KINASE_DOM"/>
    <property type="match status" value="1"/>
</dbReference>
<name>A0A6V7NYM3_ANACO</name>
<evidence type="ECO:0000256" key="9">
    <source>
        <dbReference type="ARBA" id="ARBA00022989"/>
    </source>
</evidence>
<dbReference type="GO" id="GO:0005524">
    <property type="term" value="F:ATP binding"/>
    <property type="evidence" value="ECO:0007669"/>
    <property type="project" value="UniProtKB-UniRule"/>
</dbReference>
<dbReference type="InterPro" id="IPR011009">
    <property type="entry name" value="Kinase-like_dom_sf"/>
</dbReference>
<keyword evidence="11" id="KW-0325">Glycoprotein</keyword>
<dbReference type="GO" id="GO:0016020">
    <property type="term" value="C:membrane"/>
    <property type="evidence" value="ECO:0007669"/>
    <property type="project" value="UniProtKB-SubCell"/>
</dbReference>
<dbReference type="Pfam" id="PF13947">
    <property type="entry name" value="GUB_WAK_bind"/>
    <property type="match status" value="1"/>
</dbReference>
<dbReference type="InterPro" id="IPR001245">
    <property type="entry name" value="Ser-Thr/Tyr_kinase_cat_dom"/>
</dbReference>
<organism evidence="17">
    <name type="scientific">Ananas comosus var. bracteatus</name>
    <name type="common">red pineapple</name>
    <dbReference type="NCBI Taxonomy" id="296719"/>
    <lineage>
        <taxon>Eukaryota</taxon>
        <taxon>Viridiplantae</taxon>
        <taxon>Streptophyta</taxon>
        <taxon>Embryophyta</taxon>
        <taxon>Tracheophyta</taxon>
        <taxon>Spermatophyta</taxon>
        <taxon>Magnoliopsida</taxon>
        <taxon>Liliopsida</taxon>
        <taxon>Poales</taxon>
        <taxon>Bromeliaceae</taxon>
        <taxon>Bromelioideae</taxon>
        <taxon>Ananas</taxon>
    </lineage>
</organism>
<evidence type="ECO:0000256" key="15">
    <source>
        <dbReference type="SAM" id="SignalP"/>
    </source>
</evidence>
<accession>A0A6V7NYM3</accession>
<dbReference type="SUPFAM" id="SSF56112">
    <property type="entry name" value="Protein kinase-like (PK-like)"/>
    <property type="match status" value="1"/>
</dbReference>
<keyword evidence="9 14" id="KW-1133">Transmembrane helix</keyword>
<feature type="chain" id="PRO_5028003679" description="Protein kinase domain-containing protein" evidence="15">
    <location>
        <begin position="24"/>
        <end position="577"/>
    </location>
</feature>
<keyword evidence="2" id="KW-0723">Serine/threonine-protein kinase</keyword>
<evidence type="ECO:0000256" key="8">
    <source>
        <dbReference type="ARBA" id="ARBA00022840"/>
    </source>
</evidence>
<evidence type="ECO:0000256" key="12">
    <source>
        <dbReference type="PROSITE-ProRule" id="PRU10141"/>
    </source>
</evidence>
<gene>
    <name evidence="17" type="ORF">CB5_LOCUS6860</name>
</gene>
<comment type="subcellular location">
    <subcellularLocation>
        <location evidence="1">Membrane</location>
        <topology evidence="1">Single-pass type I membrane protein</topology>
    </subcellularLocation>
</comment>
<feature type="region of interest" description="Disordered" evidence="13">
    <location>
        <begin position="546"/>
        <end position="577"/>
    </location>
</feature>
<evidence type="ECO:0000256" key="3">
    <source>
        <dbReference type="ARBA" id="ARBA00022679"/>
    </source>
</evidence>
<evidence type="ECO:0000256" key="6">
    <source>
        <dbReference type="ARBA" id="ARBA00022741"/>
    </source>
</evidence>
<dbReference type="PROSITE" id="PS00107">
    <property type="entry name" value="PROTEIN_KINASE_ATP"/>
    <property type="match status" value="1"/>
</dbReference>
<evidence type="ECO:0000256" key="5">
    <source>
        <dbReference type="ARBA" id="ARBA00022729"/>
    </source>
</evidence>
<feature type="transmembrane region" description="Helical" evidence="14">
    <location>
        <begin position="198"/>
        <end position="218"/>
    </location>
</feature>
<dbReference type="InterPro" id="IPR025287">
    <property type="entry name" value="WAK_GUB"/>
</dbReference>
<dbReference type="InterPro" id="IPR008271">
    <property type="entry name" value="Ser/Thr_kinase_AS"/>
</dbReference>
<keyword evidence="8 12" id="KW-0067">ATP-binding</keyword>
<feature type="compositionally biased region" description="Polar residues" evidence="13">
    <location>
        <begin position="560"/>
        <end position="577"/>
    </location>
</feature>